<keyword evidence="4" id="KW-1185">Reference proteome</keyword>
<dbReference type="AlphaFoldDB" id="A0A2A4CTJ2"/>
<protein>
    <recommendedName>
        <fullName evidence="5">PepSY domain-containing protein</fullName>
    </recommendedName>
</protein>
<evidence type="ECO:0008006" key="5">
    <source>
        <dbReference type="Google" id="ProtNLM"/>
    </source>
</evidence>
<accession>A0A2A4CTJ2</accession>
<evidence type="ECO:0000313" key="4">
    <source>
        <dbReference type="Proteomes" id="UP000243507"/>
    </source>
</evidence>
<evidence type="ECO:0000256" key="2">
    <source>
        <dbReference type="SAM" id="SignalP"/>
    </source>
</evidence>
<feature type="compositionally biased region" description="Basic and acidic residues" evidence="1">
    <location>
        <begin position="78"/>
        <end position="88"/>
    </location>
</feature>
<evidence type="ECO:0000313" key="3">
    <source>
        <dbReference type="EMBL" id="PCD77456.1"/>
    </source>
</evidence>
<feature type="region of interest" description="Disordered" evidence="1">
    <location>
        <begin position="78"/>
        <end position="143"/>
    </location>
</feature>
<feature type="compositionally biased region" description="Acidic residues" evidence="1">
    <location>
        <begin position="105"/>
        <end position="131"/>
    </location>
</feature>
<reference evidence="3 4" key="1">
    <citation type="submission" date="2017-09" db="EMBL/GenBank/DDBJ databases">
        <title>A multilocus sequence analysis scheme for characterization of bacteria in the genus Thioclava.</title>
        <authorList>
            <person name="Liu Y."/>
            <person name="Shao Z."/>
        </authorList>
    </citation>
    <scope>NUCLEOTIDE SEQUENCE [LARGE SCALE GENOMIC DNA]</scope>
    <source>
        <strain evidence="3 4">CAU 1312</strain>
    </source>
</reference>
<gene>
    <name evidence="3" type="ORF">CLN94_02795</name>
</gene>
<dbReference type="EMBL" id="NTJD01000002">
    <property type="protein sequence ID" value="PCD77456.1"/>
    <property type="molecule type" value="Genomic_DNA"/>
</dbReference>
<evidence type="ECO:0000256" key="1">
    <source>
        <dbReference type="SAM" id="MobiDB-lite"/>
    </source>
</evidence>
<feature type="signal peptide" evidence="2">
    <location>
        <begin position="1"/>
        <end position="22"/>
    </location>
</feature>
<name>A0A2A4CTJ2_9RHOB</name>
<feature type="chain" id="PRO_5012019990" description="PepSY domain-containing protein" evidence="2">
    <location>
        <begin position="23"/>
        <end position="143"/>
    </location>
</feature>
<keyword evidence="2" id="KW-0732">Signal</keyword>
<comment type="caution">
    <text evidence="3">The sequence shown here is derived from an EMBL/GenBank/DDBJ whole genome shotgun (WGS) entry which is preliminary data.</text>
</comment>
<sequence>MFLSRLGAGLAAAALAPGLARAEAPVDAVVRQLESFGYRDVSVRRTLLGRMRITARRGDTEREIVLDPRTGEILRDLLRDRRGRHIPELSDGSSAGRSYDKDSGSYDDDRDDRDDDDDHSGSDSDDDDSDDSSGSGSGSDDDD</sequence>
<organism evidence="3 4">
    <name type="scientific">Pseudothioclava arenosa</name>
    <dbReference type="NCBI Taxonomy" id="1795308"/>
    <lineage>
        <taxon>Bacteria</taxon>
        <taxon>Pseudomonadati</taxon>
        <taxon>Pseudomonadota</taxon>
        <taxon>Alphaproteobacteria</taxon>
        <taxon>Rhodobacterales</taxon>
        <taxon>Paracoccaceae</taxon>
        <taxon>Pseudothioclava</taxon>
    </lineage>
</organism>
<proteinExistence type="predicted"/>
<dbReference type="Proteomes" id="UP000243507">
    <property type="component" value="Unassembled WGS sequence"/>
</dbReference>